<dbReference type="OMA" id="YIASHIY"/>
<keyword evidence="2" id="KW-1185">Reference proteome</keyword>
<dbReference type="SUPFAM" id="SSF158702">
    <property type="entry name" value="Sec63 N-terminal domain-like"/>
    <property type="match status" value="1"/>
</dbReference>
<dbReference type="STRING" id="184922.A8BH12"/>
<dbReference type="EMBL" id="AACB03000004">
    <property type="protein sequence ID" value="KAE8301953.1"/>
    <property type="molecule type" value="Genomic_DNA"/>
</dbReference>
<dbReference type="Proteomes" id="UP000001548">
    <property type="component" value="Unassembled WGS sequence"/>
</dbReference>
<dbReference type="GeneID" id="5699921"/>
<organism evidence="1 2">
    <name type="scientific">Giardia intestinalis (strain ATCC 50803 / WB clone C6)</name>
    <name type="common">Giardia lamblia</name>
    <dbReference type="NCBI Taxonomy" id="184922"/>
    <lineage>
        <taxon>Eukaryota</taxon>
        <taxon>Metamonada</taxon>
        <taxon>Diplomonadida</taxon>
        <taxon>Hexamitidae</taxon>
        <taxon>Giardiinae</taxon>
        <taxon>Giardia</taxon>
    </lineage>
</organism>
<keyword evidence="1" id="KW-0067">ATP-binding</keyword>
<dbReference type="VEuPathDB" id="GiardiaDB:GL50803_11384"/>
<dbReference type="GO" id="GO:0005524">
    <property type="term" value="F:ATP binding"/>
    <property type="evidence" value="ECO:0007669"/>
    <property type="project" value="InterPro"/>
</dbReference>
<dbReference type="InterPro" id="IPR011545">
    <property type="entry name" value="DEAD/DEAH_box_helicase_dom"/>
</dbReference>
<dbReference type="SMART" id="SM00487">
    <property type="entry name" value="DEXDc"/>
    <property type="match status" value="1"/>
</dbReference>
<evidence type="ECO:0000313" key="1">
    <source>
        <dbReference type="EMBL" id="KAE8301953.1"/>
    </source>
</evidence>
<dbReference type="Pfam" id="PF00270">
    <property type="entry name" value="DEAD"/>
    <property type="match status" value="1"/>
</dbReference>
<dbReference type="Gene3D" id="1.10.150.20">
    <property type="entry name" value="5' to 3' exonuclease, C-terminal subdomain"/>
    <property type="match status" value="1"/>
</dbReference>
<comment type="caution">
    <text evidence="1">The sequence shown here is derived from an EMBL/GenBank/DDBJ whole genome shotgun (WGS) entry which is preliminary data.</text>
</comment>
<dbReference type="PROSITE" id="PS51194">
    <property type="entry name" value="HELICASE_CTER"/>
    <property type="match status" value="1"/>
</dbReference>
<dbReference type="GO" id="GO:0003677">
    <property type="term" value="F:DNA binding"/>
    <property type="evidence" value="ECO:0007669"/>
    <property type="project" value="InterPro"/>
</dbReference>
<dbReference type="PROSITE" id="PS51192">
    <property type="entry name" value="HELICASE_ATP_BIND_1"/>
    <property type="match status" value="1"/>
</dbReference>
<dbReference type="GO" id="GO:0031499">
    <property type="term" value="C:TRAMP complex"/>
    <property type="evidence" value="ECO:0000318"/>
    <property type="project" value="GO_Central"/>
</dbReference>
<dbReference type="SMART" id="SM00278">
    <property type="entry name" value="HhH1"/>
    <property type="match status" value="1"/>
</dbReference>
<dbReference type="KEGG" id="gla:GL50803_0011384"/>
<dbReference type="FunFam" id="3.40.50.300:FF:004054">
    <property type="entry name" value="ATP-dependent DNA helicase"/>
    <property type="match status" value="1"/>
</dbReference>
<dbReference type="RefSeq" id="XP_001707026.1">
    <property type="nucleotide sequence ID" value="XM_001706974.1"/>
</dbReference>
<evidence type="ECO:0000313" key="2">
    <source>
        <dbReference type="Proteomes" id="UP000001548"/>
    </source>
</evidence>
<dbReference type="Pfam" id="PF00271">
    <property type="entry name" value="Helicase_C"/>
    <property type="match status" value="1"/>
</dbReference>
<dbReference type="SMR" id="A8BH12"/>
<protein>
    <submittedName>
        <fullName evidence="1">DNA helicase</fullName>
    </submittedName>
</protein>
<name>A8BH12_GIAIC</name>
<dbReference type="InterPro" id="IPR003583">
    <property type="entry name" value="Hlx-hairpin-Hlx_DNA-bd_motif"/>
</dbReference>
<dbReference type="Pfam" id="PF14520">
    <property type="entry name" value="HHH_5"/>
    <property type="match status" value="1"/>
</dbReference>
<dbReference type="Gene3D" id="3.40.50.300">
    <property type="entry name" value="P-loop containing nucleotide triphosphate hydrolases"/>
    <property type="match status" value="2"/>
</dbReference>
<keyword evidence="1" id="KW-0347">Helicase</keyword>
<dbReference type="PANTHER" id="PTHR47961">
    <property type="entry name" value="DNA POLYMERASE THETA, PUTATIVE (AFU_ORTHOLOGUE AFUA_1G05260)-RELATED"/>
    <property type="match status" value="1"/>
</dbReference>
<dbReference type="InterPro" id="IPR001650">
    <property type="entry name" value="Helicase_C-like"/>
</dbReference>
<dbReference type="InterPro" id="IPR014001">
    <property type="entry name" value="Helicase_ATP-bd"/>
</dbReference>
<dbReference type="GO" id="GO:0006401">
    <property type="term" value="P:RNA catabolic process"/>
    <property type="evidence" value="ECO:0000318"/>
    <property type="project" value="GO_Central"/>
</dbReference>
<dbReference type="GO" id="GO:0003724">
    <property type="term" value="F:RNA helicase activity"/>
    <property type="evidence" value="ECO:0000318"/>
    <property type="project" value="GO_Central"/>
</dbReference>
<dbReference type="SUPFAM" id="SSF52540">
    <property type="entry name" value="P-loop containing nucleoside triphosphate hydrolases"/>
    <property type="match status" value="1"/>
</dbReference>
<dbReference type="AlphaFoldDB" id="A8BH12"/>
<keyword evidence="1" id="KW-0378">Hydrolase</keyword>
<dbReference type="GO" id="GO:0000460">
    <property type="term" value="P:maturation of 5.8S rRNA"/>
    <property type="evidence" value="ECO:0000318"/>
    <property type="project" value="GO_Central"/>
</dbReference>
<dbReference type="GO" id="GO:0006281">
    <property type="term" value="P:DNA repair"/>
    <property type="evidence" value="ECO:0007669"/>
    <property type="project" value="InterPro"/>
</dbReference>
<dbReference type="HOGENOM" id="CLU_336315_0_0_1"/>
<accession>A8BH12</accession>
<dbReference type="InterPro" id="IPR050474">
    <property type="entry name" value="Hel308_SKI2-like"/>
</dbReference>
<gene>
    <name evidence="1" type="ORF">GL50803_0011384</name>
</gene>
<proteinExistence type="predicted"/>
<dbReference type="InterPro" id="IPR027417">
    <property type="entry name" value="P-loop_NTPase"/>
</dbReference>
<dbReference type="SMART" id="SM00490">
    <property type="entry name" value="HELICc"/>
    <property type="match status" value="1"/>
</dbReference>
<sequence length="899" mass="98870">MLKAIDALVLTLSETGGVTPEPPRPSPYVPLQEVYTHWHPVFQQTPHDADIFSQECFTGMHEYVQKLLARETELREDDETKDTAAPMPLSLEQTTFGLPSGVIANLQVKDLLPWQSELLLKTVPLETQKDEYVPPCYRHILISAPTSAGKSLVAFIYILRCLSLCKKSAIIAVPFVALADELVGKLRDIIPPGCGVVGITGMKQVPRVSGSRPIIYVCTFEKAILVFSKFLQKGLVAHLGLLVFDEIHLIGDGSTRACKLELFISQLILLEKTARIPICYRIVGMSATLSNISDLQRWLGCYVYECNFRPISLQEYVLVDRNLYLFNAQTKKLEPRGQILVNSPITKVKLNISPLNTISLIALKPLIIFVTTKHETVDVANSLAEIIRTSFPSPPAELIAKRTQLITELKQLGDVSWAPLISAGVMYHNSSLASLERTLIEEAFSNSVIHTLVATTTISAGVNLPARSVIIRYQKIGSIELDGAKYRQMIGRAGRMGLATSGHSFLLLTERDKKEVLAKLSAESDVVTATEQLLSELHTIRPILSSLSKSSISAEVILNSCIYDVSVREFIESTLAHVQGSLKHENVVRALEVLQSLGLVSFSNGIVRLTPRGRACVDAGTDIYNSLVIYTYLQTFQTEGLLVGNDYHICCTTIPIYASIVASLSDPTSGESESTKDIPPNQLFTLPFHFRETPLLAPKYEIFYNVASQMDPAILHPTLAKLHLNMDMIEAKMLNSSGPCSVGMAAAYNGLVTYTFLTRVEGLHAAAGLERIFTEVRTLFGIDGGSLEALLKHSIQQSNAMAQFSDSLGRTTTAQVYRLLADRLRRITLDDLSDLLAIPGVGEKRARALRDAGYRSAWDIIEAGLDRLKQTVDFGPATEAACVVIYRGAEKLWDTTANG</sequence>
<dbReference type="PANTHER" id="PTHR47961:SF6">
    <property type="entry name" value="DNA-DIRECTED DNA POLYMERASE"/>
    <property type="match status" value="1"/>
</dbReference>
<keyword evidence="1" id="KW-0547">Nucleotide-binding</keyword>
<reference evidence="1 2" key="1">
    <citation type="journal article" date="2007" name="Science">
        <title>Genomic minimalism in the early diverging intestinal parasite Giardia lamblia.</title>
        <authorList>
            <person name="Morrison H.G."/>
            <person name="McArthur A.G."/>
            <person name="Gillin F.D."/>
            <person name="Aley S.B."/>
            <person name="Adam R.D."/>
            <person name="Olsen G.J."/>
            <person name="Best A.A."/>
            <person name="Cande W.Z."/>
            <person name="Chen F."/>
            <person name="Cipriano M.J."/>
            <person name="Davids B.J."/>
            <person name="Dawson S.C."/>
            <person name="Elmendorf H.G."/>
            <person name="Hehl A.B."/>
            <person name="Holder M.E."/>
            <person name="Huse S.M."/>
            <person name="Kim U.U."/>
            <person name="Lasek-Nesselquist E."/>
            <person name="Manning G."/>
            <person name="Nigam A."/>
            <person name="Nixon J.E."/>
            <person name="Palm D."/>
            <person name="Passamaneck N.E."/>
            <person name="Prabhu A."/>
            <person name="Reich C.I."/>
            <person name="Reiner D.S."/>
            <person name="Samuelson J."/>
            <person name="Svard S.G."/>
            <person name="Sogin M.L."/>
        </authorList>
    </citation>
    <scope>NUCLEOTIDE SEQUENCE [LARGE SCALE GENOMIC DNA]</scope>
    <source>
        <strain evidence="1 2">WB C6</strain>
    </source>
</reference>